<accession>A0A6A5ZBL1</accession>
<dbReference type="Proteomes" id="UP000799770">
    <property type="component" value="Unassembled WGS sequence"/>
</dbReference>
<dbReference type="PANTHER" id="PTHR42085:SF1">
    <property type="entry name" value="F-BOX DOMAIN-CONTAINING PROTEIN"/>
    <property type="match status" value="1"/>
</dbReference>
<dbReference type="InterPro" id="IPR038883">
    <property type="entry name" value="AN11006-like"/>
</dbReference>
<dbReference type="OrthoDB" id="62952at2759"/>
<name>A0A6A5ZBL1_9PLEO</name>
<dbReference type="PANTHER" id="PTHR42085">
    <property type="entry name" value="F-BOX DOMAIN-CONTAINING PROTEIN"/>
    <property type="match status" value="1"/>
</dbReference>
<evidence type="ECO:0000313" key="1">
    <source>
        <dbReference type="EMBL" id="KAF2116862.1"/>
    </source>
</evidence>
<proteinExistence type="predicted"/>
<gene>
    <name evidence="1" type="ORF">BDV96DRAFT_645266</name>
</gene>
<evidence type="ECO:0000313" key="2">
    <source>
        <dbReference type="Proteomes" id="UP000799770"/>
    </source>
</evidence>
<organism evidence="1 2">
    <name type="scientific">Lophiotrema nucula</name>
    <dbReference type="NCBI Taxonomy" id="690887"/>
    <lineage>
        <taxon>Eukaryota</taxon>
        <taxon>Fungi</taxon>
        <taxon>Dikarya</taxon>
        <taxon>Ascomycota</taxon>
        <taxon>Pezizomycotina</taxon>
        <taxon>Dothideomycetes</taxon>
        <taxon>Pleosporomycetidae</taxon>
        <taxon>Pleosporales</taxon>
        <taxon>Lophiotremataceae</taxon>
        <taxon>Lophiotrema</taxon>
    </lineage>
</organism>
<dbReference type="EMBL" id="ML977320">
    <property type="protein sequence ID" value="KAF2116862.1"/>
    <property type="molecule type" value="Genomic_DNA"/>
</dbReference>
<dbReference type="AlphaFoldDB" id="A0A6A5ZBL1"/>
<keyword evidence="2" id="KW-1185">Reference proteome</keyword>
<protein>
    <submittedName>
        <fullName evidence="1">Uncharacterized protein</fullName>
    </submittedName>
</protein>
<sequence>MPYEQPPTDNCFFLDKIPVEIRLQIYEYLVVANEPLKGRTARNGARYGLSLPILRTNRQVYDEAQDLFFGKNTFYITSIPEDEISNKDKANYSVSENQQRFDPPLHPQRWDQLRHLAVDLVYYPGKTNSVDTPREARDSKPSDPGATAYISSLTTLLSTTGPTLHSFTLTACVSESFCARKSLISFFICDRNAPFVHALAAIPLGAVPVKFEFPDCFYHVDVKPGLFVSKSILLLACQVMFCQSQVRIDRLLEAFEGDKVGRREEEGRVERMDLGPYIGAVWPRRSKETGVVA</sequence>
<reference evidence="1" key="1">
    <citation type="journal article" date="2020" name="Stud. Mycol.">
        <title>101 Dothideomycetes genomes: a test case for predicting lifestyles and emergence of pathogens.</title>
        <authorList>
            <person name="Haridas S."/>
            <person name="Albert R."/>
            <person name="Binder M."/>
            <person name="Bloem J."/>
            <person name="Labutti K."/>
            <person name="Salamov A."/>
            <person name="Andreopoulos B."/>
            <person name="Baker S."/>
            <person name="Barry K."/>
            <person name="Bills G."/>
            <person name="Bluhm B."/>
            <person name="Cannon C."/>
            <person name="Castanera R."/>
            <person name="Culley D."/>
            <person name="Daum C."/>
            <person name="Ezra D."/>
            <person name="Gonzalez J."/>
            <person name="Henrissat B."/>
            <person name="Kuo A."/>
            <person name="Liang C."/>
            <person name="Lipzen A."/>
            <person name="Lutzoni F."/>
            <person name="Magnuson J."/>
            <person name="Mondo S."/>
            <person name="Nolan M."/>
            <person name="Ohm R."/>
            <person name="Pangilinan J."/>
            <person name="Park H.-J."/>
            <person name="Ramirez L."/>
            <person name="Alfaro M."/>
            <person name="Sun H."/>
            <person name="Tritt A."/>
            <person name="Yoshinaga Y."/>
            <person name="Zwiers L.-H."/>
            <person name="Turgeon B."/>
            <person name="Goodwin S."/>
            <person name="Spatafora J."/>
            <person name="Crous P."/>
            <person name="Grigoriev I."/>
        </authorList>
    </citation>
    <scope>NUCLEOTIDE SEQUENCE</scope>
    <source>
        <strain evidence="1">CBS 627.86</strain>
    </source>
</reference>